<evidence type="ECO:0000313" key="3">
    <source>
        <dbReference type="EMBL" id="ABS05135.1"/>
    </source>
</evidence>
<dbReference type="RefSeq" id="WP_012086599.1">
    <property type="nucleotide sequence ID" value="NC_009664.2"/>
</dbReference>
<dbReference type="EMBL" id="CP000750">
    <property type="protein sequence ID" value="ABS05135.1"/>
    <property type="molecule type" value="Genomic_DNA"/>
</dbReference>
<dbReference type="KEGG" id="kra:Krad_3672"/>
<evidence type="ECO:0000313" key="4">
    <source>
        <dbReference type="Proteomes" id="UP000001116"/>
    </source>
</evidence>
<dbReference type="STRING" id="266940.Krad_3672"/>
<keyword evidence="2" id="KW-1133">Transmembrane helix</keyword>
<gene>
    <name evidence="3" type="ordered locus">Krad_3672</name>
</gene>
<evidence type="ECO:0000256" key="2">
    <source>
        <dbReference type="SAM" id="Phobius"/>
    </source>
</evidence>
<feature type="compositionally biased region" description="Low complexity" evidence="1">
    <location>
        <begin position="354"/>
        <end position="364"/>
    </location>
</feature>
<organism evidence="3 4">
    <name type="scientific">Kineococcus radiotolerans (strain ATCC BAA-149 / DSM 14245 / SRS30216)</name>
    <dbReference type="NCBI Taxonomy" id="266940"/>
    <lineage>
        <taxon>Bacteria</taxon>
        <taxon>Bacillati</taxon>
        <taxon>Actinomycetota</taxon>
        <taxon>Actinomycetes</taxon>
        <taxon>Kineosporiales</taxon>
        <taxon>Kineosporiaceae</taxon>
        <taxon>Kineococcus</taxon>
    </lineage>
</organism>
<proteinExistence type="predicted"/>
<feature type="transmembrane region" description="Helical" evidence="2">
    <location>
        <begin position="172"/>
        <end position="192"/>
    </location>
</feature>
<dbReference type="HOGENOM" id="CLU_747582_0_0_11"/>
<feature type="transmembrane region" description="Helical" evidence="2">
    <location>
        <begin position="18"/>
        <end position="37"/>
    </location>
</feature>
<sequence length="370" mass="38097">MVGNASSWRLLFLALRRFWYIAVLCGVVAGVAASWAVQATAQVVYSASATYIVPTAPAEAMTSHPTTIFDAQRLATSYPVVMENDEQLQGAVAAASGLTPETVKAGLNAEGLSGSNVLRVDFTAGSADEVGRFFPALTQTLGTGATPQIPPGNIELLRSPGEVTEQSGLAPLAPVIGVLAGLVLGLGGAVLLQRLDQRVDSAEDARTLGAAPVVSWSGTPDAAQRLVLSNRVGDAREVLLVDMTKHHPETAEAVAVAMNSRSEEGSTTRWVAGDRPVTADGGSDEALVLADFVVAVVPRRARAGDYQAAVRYLSDIRPTRVVHLFCDARKVRGAVGGPQAAPSADDLGDGGPAGAAAAPSTSGSIRSGRP</sequence>
<keyword evidence="2" id="KW-0812">Transmembrane</keyword>
<name>A6WE96_KINRD</name>
<keyword evidence="4" id="KW-1185">Reference proteome</keyword>
<dbReference type="AlphaFoldDB" id="A6WE96"/>
<evidence type="ECO:0000256" key="1">
    <source>
        <dbReference type="SAM" id="MobiDB-lite"/>
    </source>
</evidence>
<evidence type="ECO:0008006" key="5">
    <source>
        <dbReference type="Google" id="ProtNLM"/>
    </source>
</evidence>
<reference evidence="4" key="1">
    <citation type="journal article" date="2008" name="PLoS ONE">
        <title>Survival in nuclear waste, extreme resistance, and potential applications gleaned from the genome sequence of Kineococcus radiotolerans SRS30216.</title>
        <authorList>
            <person name="Bagwell C.E."/>
            <person name="Bhat S."/>
            <person name="Hawkins G.M."/>
            <person name="Smith B.W."/>
            <person name="Biswas T."/>
            <person name="Hoover T.R."/>
            <person name="Saunders E."/>
            <person name="Han C.S."/>
            <person name="Tsodikov O.V."/>
            <person name="Shimkets L.J."/>
        </authorList>
    </citation>
    <scope>NUCLEOTIDE SEQUENCE [LARGE SCALE GENOMIC DNA]</scope>
    <source>
        <strain evidence="4">ATCC BAA-149 / DSM 14245 / SRS30216</strain>
    </source>
</reference>
<accession>A6WE96</accession>
<protein>
    <recommendedName>
        <fullName evidence="5">Lipopolysaccharide biosynthesis protein</fullName>
    </recommendedName>
</protein>
<dbReference type="Proteomes" id="UP000001116">
    <property type="component" value="Chromosome"/>
</dbReference>
<keyword evidence="2" id="KW-0472">Membrane</keyword>
<feature type="region of interest" description="Disordered" evidence="1">
    <location>
        <begin position="335"/>
        <end position="370"/>
    </location>
</feature>